<accession>A0A8J8XAN0</accession>
<organism evidence="1">
    <name type="scientific">Oryza sativa subsp. japonica</name>
    <name type="common">Rice</name>
    <dbReference type="NCBI Taxonomy" id="39947"/>
    <lineage>
        <taxon>Eukaryota</taxon>
        <taxon>Viridiplantae</taxon>
        <taxon>Streptophyta</taxon>
        <taxon>Embryophyta</taxon>
        <taxon>Tracheophyta</taxon>
        <taxon>Spermatophyta</taxon>
        <taxon>Magnoliopsida</taxon>
        <taxon>Liliopsida</taxon>
        <taxon>Poales</taxon>
        <taxon>Poaceae</taxon>
        <taxon>BOP clade</taxon>
        <taxon>Oryzoideae</taxon>
        <taxon>Oryzeae</taxon>
        <taxon>Oryzinae</taxon>
        <taxon>Oryza</taxon>
        <taxon>Oryza sativa</taxon>
    </lineage>
</organism>
<evidence type="ECO:0000313" key="1">
    <source>
        <dbReference type="EMBL" id="EEE56835.1"/>
    </source>
</evidence>
<dbReference type="AlphaFoldDB" id="A0A8J8XAN0"/>
<name>A0A8J8XAN0_ORYSJ</name>
<dbReference type="Proteomes" id="UP000007752">
    <property type="component" value="Chromosome 2"/>
</dbReference>
<protein>
    <submittedName>
        <fullName evidence="1">Uncharacterized protein</fullName>
    </submittedName>
</protein>
<proteinExistence type="predicted"/>
<reference evidence="1" key="1">
    <citation type="journal article" date="2005" name="PLoS Biol.">
        <title>The genomes of Oryza sativa: a history of duplications.</title>
        <authorList>
            <person name="Yu J."/>
            <person name="Wang J."/>
            <person name="Lin W."/>
            <person name="Li S."/>
            <person name="Li H."/>
            <person name="Zhou J."/>
            <person name="Ni P."/>
            <person name="Dong W."/>
            <person name="Hu S."/>
            <person name="Zeng C."/>
            <person name="Zhang J."/>
            <person name="Zhang Y."/>
            <person name="Li R."/>
            <person name="Xu Z."/>
            <person name="Li S."/>
            <person name="Li X."/>
            <person name="Zheng H."/>
            <person name="Cong L."/>
            <person name="Lin L."/>
            <person name="Yin J."/>
            <person name="Geng J."/>
            <person name="Li G."/>
            <person name="Shi J."/>
            <person name="Liu J."/>
            <person name="Lv H."/>
            <person name="Li J."/>
            <person name="Wang J."/>
            <person name="Deng Y."/>
            <person name="Ran L."/>
            <person name="Shi X."/>
            <person name="Wang X."/>
            <person name="Wu Q."/>
            <person name="Li C."/>
            <person name="Ren X."/>
            <person name="Wang J."/>
            <person name="Wang X."/>
            <person name="Li D."/>
            <person name="Liu D."/>
            <person name="Zhang X."/>
            <person name="Ji Z."/>
            <person name="Zhao W."/>
            <person name="Sun Y."/>
            <person name="Zhang Z."/>
            <person name="Bao J."/>
            <person name="Han Y."/>
            <person name="Dong L."/>
            <person name="Ji J."/>
            <person name="Chen P."/>
            <person name="Wu S."/>
            <person name="Liu J."/>
            <person name="Xiao Y."/>
            <person name="Bu D."/>
            <person name="Tan J."/>
            <person name="Yang L."/>
            <person name="Ye C."/>
            <person name="Zhang J."/>
            <person name="Xu J."/>
            <person name="Zhou Y."/>
            <person name="Yu Y."/>
            <person name="Zhang B."/>
            <person name="Zhuang S."/>
            <person name="Wei H."/>
            <person name="Liu B."/>
            <person name="Lei M."/>
            <person name="Yu H."/>
            <person name="Li Y."/>
            <person name="Xu H."/>
            <person name="Wei S."/>
            <person name="He X."/>
            <person name="Fang L."/>
            <person name="Zhang Z."/>
            <person name="Zhang Y."/>
            <person name="Huang X."/>
            <person name="Su Z."/>
            <person name="Tong W."/>
            <person name="Li J."/>
            <person name="Tong Z."/>
            <person name="Li S."/>
            <person name="Ye J."/>
            <person name="Wang L."/>
            <person name="Fang L."/>
            <person name="Lei T."/>
            <person name="Chen C."/>
            <person name="Chen H."/>
            <person name="Xu Z."/>
            <person name="Li H."/>
            <person name="Huang H."/>
            <person name="Zhang F."/>
            <person name="Xu H."/>
            <person name="Li N."/>
            <person name="Zhao C."/>
            <person name="Li S."/>
            <person name="Dong L."/>
            <person name="Huang Y."/>
            <person name="Li L."/>
            <person name="Xi Y."/>
            <person name="Qi Q."/>
            <person name="Li W."/>
            <person name="Zhang B."/>
            <person name="Hu W."/>
            <person name="Zhang Y."/>
            <person name="Tian X."/>
            <person name="Jiao Y."/>
            <person name="Liang X."/>
            <person name="Jin J."/>
            <person name="Gao L."/>
            <person name="Zheng W."/>
            <person name="Hao B."/>
            <person name="Liu S."/>
            <person name="Wang W."/>
            <person name="Yuan L."/>
            <person name="Cao M."/>
            <person name="McDermott J."/>
            <person name="Samudrala R."/>
            <person name="Wang J."/>
            <person name="Wong G.K."/>
            <person name="Yang H."/>
        </authorList>
    </citation>
    <scope>NUCLEOTIDE SEQUENCE [LARGE SCALE GENOMIC DNA]</scope>
</reference>
<dbReference type="EMBL" id="CM000139">
    <property type="protein sequence ID" value="EEE56835.1"/>
    <property type="molecule type" value="Genomic_DNA"/>
</dbReference>
<gene>
    <name evidence="1" type="ORF">OsJ_06442</name>
</gene>
<sequence>MASGGARSTPQGARAVAATWRQQASGVPDVAAAVAWPGRDTATAAAACSHRLARARAGAGPPWRRRCSISSSSTSSYTWMEMYSPMAMLQASVTRPASPDRRTVRLSAGRAALMPSMSDAVETRPLLAPSTTARSH</sequence>
<reference evidence="1" key="2">
    <citation type="submission" date="2008-12" db="EMBL/GenBank/DDBJ databases">
        <title>Improved gene annotation of the rice (Oryza sativa) genomes.</title>
        <authorList>
            <person name="Wang J."/>
            <person name="Li R."/>
            <person name="Fan W."/>
            <person name="Huang Q."/>
            <person name="Zhang J."/>
            <person name="Zhou Y."/>
            <person name="Hu Y."/>
            <person name="Zi S."/>
            <person name="Li J."/>
            <person name="Ni P."/>
            <person name="Zheng H."/>
            <person name="Zhang Y."/>
            <person name="Zhao M."/>
            <person name="Hao Q."/>
            <person name="McDermott J."/>
            <person name="Samudrala R."/>
            <person name="Kristiansen K."/>
            <person name="Wong G.K.-S."/>
        </authorList>
    </citation>
    <scope>NUCLEOTIDE SEQUENCE</scope>
</reference>